<gene>
    <name evidence="2" type="primary">WBGene00114605</name>
</gene>
<feature type="compositionally biased region" description="Basic and acidic residues" evidence="1">
    <location>
        <begin position="131"/>
        <end position="140"/>
    </location>
</feature>
<feature type="compositionally biased region" description="Polar residues" evidence="1">
    <location>
        <begin position="142"/>
        <end position="155"/>
    </location>
</feature>
<proteinExistence type="predicted"/>
<dbReference type="Proteomes" id="UP000005239">
    <property type="component" value="Unassembled WGS sequence"/>
</dbReference>
<feature type="region of interest" description="Disordered" evidence="1">
    <location>
        <begin position="294"/>
        <end position="318"/>
    </location>
</feature>
<protein>
    <submittedName>
        <fullName evidence="2">Uncharacterized protein</fullName>
    </submittedName>
</protein>
<dbReference type="AlphaFoldDB" id="A0A2A6BA06"/>
<reference evidence="2" key="2">
    <citation type="submission" date="2022-06" db="UniProtKB">
        <authorList>
            <consortium name="EnsemblMetazoa"/>
        </authorList>
    </citation>
    <scope>IDENTIFICATION</scope>
    <source>
        <strain evidence="2">PS312</strain>
    </source>
</reference>
<organism evidence="2 3">
    <name type="scientific">Pristionchus pacificus</name>
    <name type="common">Parasitic nematode worm</name>
    <dbReference type="NCBI Taxonomy" id="54126"/>
    <lineage>
        <taxon>Eukaryota</taxon>
        <taxon>Metazoa</taxon>
        <taxon>Ecdysozoa</taxon>
        <taxon>Nematoda</taxon>
        <taxon>Chromadorea</taxon>
        <taxon>Rhabditida</taxon>
        <taxon>Rhabditina</taxon>
        <taxon>Diplogasteromorpha</taxon>
        <taxon>Diplogasteroidea</taxon>
        <taxon>Neodiplogasteridae</taxon>
        <taxon>Pristionchus</taxon>
    </lineage>
</organism>
<evidence type="ECO:0000313" key="3">
    <source>
        <dbReference type="Proteomes" id="UP000005239"/>
    </source>
</evidence>
<accession>A0A8R1YII3</accession>
<name>A0A2A6BA06_PRIPA</name>
<evidence type="ECO:0000313" key="2">
    <source>
        <dbReference type="EnsemblMetazoa" id="PPA25051.1"/>
    </source>
</evidence>
<sequence length="394" mass="44588">MPIRIETDLANGLGRLTDEINQLSSEYDITVSTPQKYTININVCGSEVQLIFHSFSSLETSPFEYGGAISILTGGFDVGKLVEEFANWMCEAEGPFRIAQMIEWLRDRIDNYKLPVDATDSNEASKHQINDEIDEDKAQGKDGQSTVQIESTDNASDSDEDSTERKHGDCVICYQPLSKKDTKQCPVWRCEAPFGDEIRDSMNSKLPQIRGGYGPTGQSLAFIPVTPPLNKFSFRRREMEPLSSLLAVDYDVYNPDYISDIFDELRKNAERILKSLDYWRSYEDIQERITDYENEHPAAKGDPSNATDPVKKNDANESEDVANEESCCICWDALSSKSSNWNLYDDLTVSKSFALEEGKSVEYISDIDDTMHMYAKRKMALDEFHLIAAEREVA</sequence>
<reference evidence="3" key="1">
    <citation type="journal article" date="2008" name="Nat. Genet.">
        <title>The Pristionchus pacificus genome provides a unique perspective on nematode lifestyle and parasitism.</title>
        <authorList>
            <person name="Dieterich C."/>
            <person name="Clifton S.W."/>
            <person name="Schuster L.N."/>
            <person name="Chinwalla A."/>
            <person name="Delehaunty K."/>
            <person name="Dinkelacker I."/>
            <person name="Fulton L."/>
            <person name="Fulton R."/>
            <person name="Godfrey J."/>
            <person name="Minx P."/>
            <person name="Mitreva M."/>
            <person name="Roeseler W."/>
            <person name="Tian H."/>
            <person name="Witte H."/>
            <person name="Yang S.P."/>
            <person name="Wilson R.K."/>
            <person name="Sommer R.J."/>
        </authorList>
    </citation>
    <scope>NUCLEOTIDE SEQUENCE [LARGE SCALE GENOMIC DNA]</scope>
    <source>
        <strain evidence="3">PS312</strain>
    </source>
</reference>
<dbReference type="EnsemblMetazoa" id="PPA25051.1">
    <property type="protein sequence ID" value="PPA25051.1"/>
    <property type="gene ID" value="WBGene00114605"/>
</dbReference>
<evidence type="ECO:0000256" key="1">
    <source>
        <dbReference type="SAM" id="MobiDB-lite"/>
    </source>
</evidence>
<keyword evidence="3" id="KW-1185">Reference proteome</keyword>
<feature type="region of interest" description="Disordered" evidence="1">
    <location>
        <begin position="131"/>
        <end position="165"/>
    </location>
</feature>
<accession>A0A2A6BA06</accession>